<dbReference type="NCBIfam" id="TIGR01451">
    <property type="entry name" value="B_ant_repeat"/>
    <property type="match status" value="1"/>
</dbReference>
<keyword evidence="1" id="KW-0732">Signal</keyword>
<evidence type="ECO:0000313" key="4">
    <source>
        <dbReference type="Proteomes" id="UP000193307"/>
    </source>
</evidence>
<feature type="signal peptide" evidence="1">
    <location>
        <begin position="1"/>
        <end position="31"/>
    </location>
</feature>
<evidence type="ECO:0000259" key="2">
    <source>
        <dbReference type="Pfam" id="PF25546"/>
    </source>
</evidence>
<reference evidence="3 4" key="1">
    <citation type="submission" date="2017-03" db="EMBL/GenBank/DDBJ databases">
        <authorList>
            <person name="Afonso C.L."/>
            <person name="Miller P.J."/>
            <person name="Scott M.A."/>
            <person name="Spackman E."/>
            <person name="Goraichik I."/>
            <person name="Dimitrov K.M."/>
            <person name="Suarez D.L."/>
            <person name="Swayne D.E."/>
        </authorList>
    </citation>
    <scope>NUCLEOTIDE SEQUENCE [LARGE SCALE GENOMIC DNA]</scope>
    <source>
        <strain evidence="3 4">CECT 7971</strain>
    </source>
</reference>
<dbReference type="SUPFAM" id="SSF117074">
    <property type="entry name" value="Hypothetical protein PA1324"/>
    <property type="match status" value="1"/>
</dbReference>
<dbReference type="InterPro" id="IPR047589">
    <property type="entry name" value="DUF11_rpt"/>
</dbReference>
<evidence type="ECO:0000256" key="1">
    <source>
        <dbReference type="SAM" id="SignalP"/>
    </source>
</evidence>
<dbReference type="EMBL" id="FWFW01000001">
    <property type="protein sequence ID" value="SLN16394.1"/>
    <property type="molecule type" value="Genomic_DNA"/>
</dbReference>
<feature type="chain" id="PRO_5010985837" description="DUF7925 domain-containing protein" evidence="1">
    <location>
        <begin position="32"/>
        <end position="1918"/>
    </location>
</feature>
<keyword evidence="4" id="KW-1185">Reference proteome</keyword>
<dbReference type="STRING" id="658057.SAMN04488032_101309"/>
<protein>
    <recommendedName>
        <fullName evidence="2">DUF7925 domain-containing protein</fullName>
    </recommendedName>
</protein>
<gene>
    <name evidence="3" type="ORF">PAM7971_00341</name>
</gene>
<feature type="domain" description="DUF7925" evidence="2">
    <location>
        <begin position="226"/>
        <end position="295"/>
    </location>
</feature>
<dbReference type="Gene3D" id="2.60.40.10">
    <property type="entry name" value="Immunoglobulins"/>
    <property type="match status" value="2"/>
</dbReference>
<dbReference type="RefSeq" id="WP_090875126.1">
    <property type="nucleotide sequence ID" value="NZ_FNZV01000001.1"/>
</dbReference>
<name>A0A1Y5RHF0_9RHOB</name>
<dbReference type="Pfam" id="PF25546">
    <property type="entry name" value="DUF7925"/>
    <property type="match status" value="1"/>
</dbReference>
<dbReference type="InterPro" id="IPR013783">
    <property type="entry name" value="Ig-like_fold"/>
</dbReference>
<organism evidence="3 4">
    <name type="scientific">Pacificibacter marinus</name>
    <dbReference type="NCBI Taxonomy" id="658057"/>
    <lineage>
        <taxon>Bacteria</taxon>
        <taxon>Pseudomonadati</taxon>
        <taxon>Pseudomonadota</taxon>
        <taxon>Alphaproteobacteria</taxon>
        <taxon>Rhodobacterales</taxon>
        <taxon>Roseobacteraceae</taxon>
        <taxon>Pacificibacter</taxon>
    </lineage>
</organism>
<proteinExistence type="predicted"/>
<accession>A0A1Y5RHF0</accession>
<dbReference type="SUPFAM" id="SSF49478">
    <property type="entry name" value="Cna protein B-type domain"/>
    <property type="match status" value="1"/>
</dbReference>
<evidence type="ECO:0000313" key="3">
    <source>
        <dbReference type="EMBL" id="SLN16394.1"/>
    </source>
</evidence>
<dbReference type="Proteomes" id="UP000193307">
    <property type="component" value="Unassembled WGS sequence"/>
</dbReference>
<dbReference type="InterPro" id="IPR057685">
    <property type="entry name" value="DUF7925"/>
</dbReference>
<sequence>MRGLPQMLNVCAVRPTHVVACVLSISFGSTALTSVLTTAAHAAALPGTVIRNIAQTSYFNPNLGITETVYSNPVEAIVAEVPAVEMTGYSDLVLSRGAMGQYYFAVSNTGNMPLEISTGIEDLENASYVRGGQLAFDVNRNGLIDNGDQILTGSENLSLSPDESLQLIYEFRVSEMAEPAMVMTSALRLSAATTQGAPIEATGPAMGISTLAAGTLELEKTQSIATQDDADVITYTLRLRNNSDADVAAYDMIDNTDLHLDGTQVSGILVSDDIPLNTVFADIVDTGGMQAVYHLRDTPARDYLSTAPADPYDIDAVAFFHAGDYPAGRSSDPTFAVMSPLVLGPVDIDNTGLVTLSNTNSVPSNTVTYARTGDLLAALQFVDPVTGADTAYGEPDSDMALSLIAGACNVSSDIDQIDITLRSVRTDDIETVTAYETGANTGAFTTAGVPLAVMDIAVSGDGVMATSNGDKILATSDCGTGLLEDMLWINPGNFLFNSVTNAPISDATIVLIDATTGAEMDTVETDAQGFFAFDTIASGTYSYAIENAPAWVFPSVRLDFPGYGRIVTDAGYANTFAHDGGIPAISDIPVDPYYGVPLSLQKSVDRDTVGFGEFVSYTLDITNNMYQALMYAQVLDRPSRGANLIDGSVTLDGQPLADPTRDAQGDLVFELGTLLPLTSYELSYVVQFTAATQEGRNENSAILSGSQVGTGTYRESAVARAVVDINNSGGVFAREGTVIGSVFMDCNADGIRNAANEPGIPGVRIVTQQGLSVVTDRDGKYSLNGLRPVTHAFLVQPETLPRGTSVSVTRTNDLMRGGSRLVPLKRGEMRAEHFAVQACSPSALDEVQSRQTWFDENRQPEALTASDLPIQGARAATRSSRTEAGVATTTQLTADMLDKAAEASQTKSLRAKAAQVQTMRPLPSLMAGLDNTAGFIGLDDGQDMARSTTKVRLKAKMDLALTLLLNGNEVSASQLGERSTLEKKNLQALEYVAVKLRAGPNTLTLIGKDPFGIERERVEITVTAAGDPARLDVIVPQTASADPTAIVPVVVRMLDVRGRPVPASAVITLNAKRGLWDVKDIRPATPGIQAYIDNGEATFDLIPPQVSGPDVITVTSGFDRAEARVTFTPNLNERILIGVIEGAISLGGGDTGPVLPKGQFSNFEDTTTGLNGEIYLKGAIHGDALLTLRYSGDRDTEDRLFRDIRGDEYYPVYGDNSERGYDAQSSSNLYVKVEKGRSYVLYGDIAVEPEASAFELGGLRRVATGAKAHWEDDRTSVTVFAAHTTAEQAVVEIAGRGVSGPYDIDLSDYIDGSERVDILIRDEDGGDILSTKPMRRGTDYILDFFRDTITFDAPVRQFDADGNPVSIRVTYEVEEAGADRYWLYGTEINHQLTDRTMIGARLVNADAAKGTEARERLVSAYVTHSAPNGGDWAAEVAQSEDSYGAKDTAARLSYTYQDDTHRFEAEAIYTGDDFVSGGGLAQAGTTQIRLTYGRKLDRKAALALSAEYSADRNAGTERATLEALYSRQFSPTLRGEMGIEVTHRKTQDTSETGTALRFGAQWRPKDRVNTSVKVDLRVPVSGQSKSELTLGLQSEPEKGWNVYHETALSFGNGATMTRFNLGFDYQMNDWLEGHLELSRGANDASTLLNQGITATWQKDENTVYTFDLEHARALEAGEHRLTSVAVGAKWQTPDESRVADVDFEVTFEPTGKTVYANAGLAEQVTEDLAVLGRIRAAYDNRNDADIQRLRTRIGMSYRPINEPRVEVLAWYEHRLEQKSGRSVTHLWSVDAAYEADEDLRFNGKYAGQHQSYRSALNTGGSGLTQLIQGGAHYEFGDDRFQIGANAAYLWDDAGNSTRGVGAEIGFVPTKGTQIALGYNHSTGQVKGQSALYQDGFYLRLNLLLDNSLWDELDRFLGN</sequence>
<dbReference type="OrthoDB" id="9773411at2"/>